<dbReference type="InterPro" id="IPR031893">
    <property type="entry name" value="Phage_tail_APC"/>
</dbReference>
<dbReference type="Pfam" id="PF16778">
    <property type="entry name" value="Phage_tail_APC"/>
    <property type="match status" value="1"/>
</dbReference>
<proteinExistence type="predicted"/>
<evidence type="ECO:0000259" key="1">
    <source>
        <dbReference type="Pfam" id="PF16778"/>
    </source>
</evidence>
<feature type="domain" description="Phage tail assembly chaperone-like" evidence="1">
    <location>
        <begin position="18"/>
        <end position="73"/>
    </location>
</feature>
<name>A0A6J5MAT2_9CAUD</name>
<dbReference type="EMBL" id="LR796407">
    <property type="protein sequence ID" value="CAB4142230.1"/>
    <property type="molecule type" value="Genomic_DNA"/>
</dbReference>
<reference evidence="2" key="1">
    <citation type="submission" date="2020-04" db="EMBL/GenBank/DDBJ databases">
        <authorList>
            <person name="Chiriac C."/>
            <person name="Salcher M."/>
            <person name="Ghai R."/>
            <person name="Kavagutti S V."/>
        </authorList>
    </citation>
    <scope>NUCLEOTIDE SEQUENCE</scope>
</reference>
<evidence type="ECO:0000313" key="2">
    <source>
        <dbReference type="EMBL" id="CAB4142230.1"/>
    </source>
</evidence>
<dbReference type="Gene3D" id="6.10.140.1310">
    <property type="match status" value="1"/>
</dbReference>
<gene>
    <name evidence="2" type="ORF">UFOVP439_20</name>
</gene>
<sequence>MSFTFNEVYPDATNEQKWEQIKLWRNAQLAASDWTQLPDAPVDKAAWATYRQALRDLPVQGGIADAAEFPVAP</sequence>
<accession>A0A6J5MAT2</accession>
<organism evidence="2">
    <name type="scientific">uncultured Caudovirales phage</name>
    <dbReference type="NCBI Taxonomy" id="2100421"/>
    <lineage>
        <taxon>Viruses</taxon>
        <taxon>Duplodnaviria</taxon>
        <taxon>Heunggongvirae</taxon>
        <taxon>Uroviricota</taxon>
        <taxon>Caudoviricetes</taxon>
        <taxon>Peduoviridae</taxon>
        <taxon>Maltschvirus</taxon>
        <taxon>Maltschvirus maltsch</taxon>
    </lineage>
</organism>
<protein>
    <submittedName>
        <fullName evidence="2">Phage tail assembly chaperone protein</fullName>
    </submittedName>
</protein>